<keyword evidence="2" id="KW-1185">Reference proteome</keyword>
<organism evidence="1 2">
    <name type="scientific">Scopulibacillus cellulosilyticus</name>
    <dbReference type="NCBI Taxonomy" id="2665665"/>
    <lineage>
        <taxon>Bacteria</taxon>
        <taxon>Bacillati</taxon>
        <taxon>Bacillota</taxon>
        <taxon>Bacilli</taxon>
        <taxon>Bacillales</taxon>
        <taxon>Sporolactobacillaceae</taxon>
        <taxon>Scopulibacillus</taxon>
    </lineage>
</organism>
<comment type="caution">
    <text evidence="1">The sequence shown here is derived from an EMBL/GenBank/DDBJ whole genome shotgun (WGS) entry which is preliminary data.</text>
</comment>
<accession>A0ABW2PUQ8</accession>
<dbReference type="RefSeq" id="WP_380965552.1">
    <property type="nucleotide sequence ID" value="NZ_JBHTCO010000010.1"/>
</dbReference>
<protein>
    <recommendedName>
        <fullName evidence="3">NAD(P)-dependent dehydrogenase (Short-subunit alcohol dehydrogenase family)</fullName>
    </recommendedName>
</protein>
<evidence type="ECO:0008006" key="3">
    <source>
        <dbReference type="Google" id="ProtNLM"/>
    </source>
</evidence>
<reference evidence="2" key="1">
    <citation type="journal article" date="2019" name="Int. J. Syst. Evol. Microbiol.">
        <title>The Global Catalogue of Microorganisms (GCM) 10K type strain sequencing project: providing services to taxonomists for standard genome sequencing and annotation.</title>
        <authorList>
            <consortium name="The Broad Institute Genomics Platform"/>
            <consortium name="The Broad Institute Genome Sequencing Center for Infectious Disease"/>
            <person name="Wu L."/>
            <person name="Ma J."/>
        </authorList>
    </citation>
    <scope>NUCLEOTIDE SEQUENCE [LARGE SCALE GENOMIC DNA]</scope>
    <source>
        <strain evidence="2">CGMCC 1.16305</strain>
    </source>
</reference>
<sequence>MTYTLVYGGLSSLGLALCGHLTSKGQNVLSLSSACNDKEREQEEERELFIGRNALFQKGSMEDLCNDEIRTNIQQAYFLDLNKDNHNERDLSYQKFEKLLERLLNQMDHLTSIIMVSENDSSRKENEMVLETSFETLFAKQIDEYASKSSIERAVVIKISEPQKDEPNHHQQEGSPLIETLESSIQMQKGFHILQMSDSSRKPDQDKILTYPFNEIKSFLK</sequence>
<gene>
    <name evidence="1" type="ORF">ACFQRG_09015</name>
</gene>
<dbReference type="Proteomes" id="UP001596505">
    <property type="component" value="Unassembled WGS sequence"/>
</dbReference>
<name>A0ABW2PUQ8_9BACL</name>
<evidence type="ECO:0000313" key="1">
    <source>
        <dbReference type="EMBL" id="MFC7393103.1"/>
    </source>
</evidence>
<proteinExistence type="predicted"/>
<dbReference type="EMBL" id="JBHTCO010000010">
    <property type="protein sequence ID" value="MFC7393103.1"/>
    <property type="molecule type" value="Genomic_DNA"/>
</dbReference>
<evidence type="ECO:0000313" key="2">
    <source>
        <dbReference type="Proteomes" id="UP001596505"/>
    </source>
</evidence>